<accession>A0AAD9D4T4</accession>
<feature type="compositionally biased region" description="Polar residues" evidence="1">
    <location>
        <begin position="292"/>
        <end position="314"/>
    </location>
</feature>
<organism evidence="2 3">
    <name type="scientific">Skeletonema marinoi</name>
    <dbReference type="NCBI Taxonomy" id="267567"/>
    <lineage>
        <taxon>Eukaryota</taxon>
        <taxon>Sar</taxon>
        <taxon>Stramenopiles</taxon>
        <taxon>Ochrophyta</taxon>
        <taxon>Bacillariophyta</taxon>
        <taxon>Coscinodiscophyceae</taxon>
        <taxon>Thalassiosirophycidae</taxon>
        <taxon>Thalassiosirales</taxon>
        <taxon>Skeletonemataceae</taxon>
        <taxon>Skeletonema</taxon>
        <taxon>Skeletonema marinoi-dohrnii complex</taxon>
    </lineage>
</organism>
<feature type="region of interest" description="Disordered" evidence="1">
    <location>
        <begin position="195"/>
        <end position="247"/>
    </location>
</feature>
<feature type="region of interest" description="Disordered" evidence="1">
    <location>
        <begin position="84"/>
        <end position="151"/>
    </location>
</feature>
<feature type="region of interest" description="Disordered" evidence="1">
    <location>
        <begin position="284"/>
        <end position="317"/>
    </location>
</feature>
<name>A0AAD9D4T4_9STRA</name>
<protein>
    <submittedName>
        <fullName evidence="2">Uncharacterized protein</fullName>
    </submittedName>
</protein>
<feature type="compositionally biased region" description="Basic and acidic residues" evidence="1">
    <location>
        <begin position="232"/>
        <end position="247"/>
    </location>
</feature>
<keyword evidence="3" id="KW-1185">Reference proteome</keyword>
<evidence type="ECO:0000256" key="1">
    <source>
        <dbReference type="SAM" id="MobiDB-lite"/>
    </source>
</evidence>
<sequence length="554" mass="60746">MSRSEGGDHRNDHIHTTLQPGAVLSCSVLSGYDPLETIQHDETHSSPAHTCKKHKYSQIFLYTSQAFSLSNTITVAMCKQVVPVERESNTRSSNAQSKKPIIEMLNESKNKSVRSRSVPPKKSVSEAVGESKSKPRSSTPKKSDGGVNRAAFRGGQFDKQGYCIIHSTVQLADPIIGPDGKIIYQELKASCRSCQSAKHKSKRGTSLSGGKVQERPRRPSMSGKKSKRYRSRSMERRKDKPVYSTPFDDKGRCHYHKNVQLAGKKMTGGWKVIHSICPKCMEDNSDEDDNLSVKSGKSNRSSRTGLSVGSSGNAHGQYDRKGRCVLHSHMQVAKKKTFGHGWKVLRVCPACDGGEHTSMDDAVSVSSRSVSSRKSSRSVTSSSSRGKKVSSGRYGTLPFDGEGYCFQHPSIMMAQKKMMGGFKIIMDVCPECAIDRGIESNKKKSARRKSGTGRVFDDSGSECSSVISKISGSSSVSKKKVRVKNMKFDGDGKAGKYSGYVNDDYMPHGNGAIHYIDGSTWSGAWYDGSQVAGKFTRSSRTKKDCNVLFLFTTN</sequence>
<gene>
    <name evidence="2" type="ORF">QTG54_016334</name>
</gene>
<dbReference type="AlphaFoldDB" id="A0AAD9D4T4"/>
<evidence type="ECO:0000313" key="2">
    <source>
        <dbReference type="EMBL" id="KAK1733003.1"/>
    </source>
</evidence>
<comment type="caution">
    <text evidence="2">The sequence shown here is derived from an EMBL/GenBank/DDBJ whole genome shotgun (WGS) entry which is preliminary data.</text>
</comment>
<reference evidence="2" key="1">
    <citation type="submission" date="2023-06" db="EMBL/GenBank/DDBJ databases">
        <title>Survivors Of The Sea: Transcriptome response of Skeletonema marinoi to long-term dormancy.</title>
        <authorList>
            <person name="Pinder M.I.M."/>
            <person name="Kourtchenko O."/>
            <person name="Robertson E.K."/>
            <person name="Larsson T."/>
            <person name="Maumus F."/>
            <person name="Osuna-Cruz C.M."/>
            <person name="Vancaester E."/>
            <person name="Stenow R."/>
            <person name="Vandepoele K."/>
            <person name="Ploug H."/>
            <person name="Bruchert V."/>
            <person name="Godhe A."/>
            <person name="Topel M."/>
        </authorList>
    </citation>
    <scope>NUCLEOTIDE SEQUENCE</scope>
    <source>
        <strain evidence="2">R05AC</strain>
    </source>
</reference>
<feature type="compositionally biased region" description="Low complexity" evidence="1">
    <location>
        <begin position="363"/>
        <end position="384"/>
    </location>
</feature>
<dbReference type="Proteomes" id="UP001224775">
    <property type="component" value="Unassembled WGS sequence"/>
</dbReference>
<feature type="region of interest" description="Disordered" evidence="1">
    <location>
        <begin position="359"/>
        <end position="392"/>
    </location>
</feature>
<dbReference type="PROSITE" id="PS51257">
    <property type="entry name" value="PROKAR_LIPOPROTEIN"/>
    <property type="match status" value="1"/>
</dbReference>
<evidence type="ECO:0000313" key="3">
    <source>
        <dbReference type="Proteomes" id="UP001224775"/>
    </source>
</evidence>
<proteinExistence type="predicted"/>
<dbReference type="EMBL" id="JATAAI010000055">
    <property type="protein sequence ID" value="KAK1733003.1"/>
    <property type="molecule type" value="Genomic_DNA"/>
</dbReference>